<comment type="caution">
    <text evidence="1">The sequence shown here is derived from an EMBL/GenBank/DDBJ whole genome shotgun (WGS) entry which is preliminary data.</text>
</comment>
<name>A0ABT8GFE9_9MICO</name>
<proteinExistence type="predicted"/>
<dbReference type="Proteomes" id="UP001172708">
    <property type="component" value="Unassembled WGS sequence"/>
</dbReference>
<evidence type="ECO:0008006" key="3">
    <source>
        <dbReference type="Google" id="ProtNLM"/>
    </source>
</evidence>
<dbReference type="RefSeq" id="WP_301141489.1">
    <property type="nucleotide sequence ID" value="NZ_JAUHQA010000001.1"/>
</dbReference>
<organism evidence="1 2">
    <name type="scientific">Demequina muriae</name>
    <dbReference type="NCBI Taxonomy" id="3051664"/>
    <lineage>
        <taxon>Bacteria</taxon>
        <taxon>Bacillati</taxon>
        <taxon>Actinomycetota</taxon>
        <taxon>Actinomycetes</taxon>
        <taxon>Micrococcales</taxon>
        <taxon>Demequinaceae</taxon>
        <taxon>Demequina</taxon>
    </lineage>
</organism>
<evidence type="ECO:0000313" key="2">
    <source>
        <dbReference type="Proteomes" id="UP001172708"/>
    </source>
</evidence>
<sequence>MPRTAADHIDLAALCCGPREQLALIDAALRVGALDLRAIQGFVYGSSDRRRWLARMADARAESLSETCARVEMVEAGLTVVPQFRLSGVGRVDFLVEGVVVVEIDSQAFHSGEEARARDGDRDRAATTQGYPTLRYMFHDAAERPHEIVADVVATLLRIGRLSPTVRTKIAAAARVSGWRSLL</sequence>
<dbReference type="Gene3D" id="3.40.960.10">
    <property type="entry name" value="VSR Endonuclease"/>
    <property type="match status" value="1"/>
</dbReference>
<reference evidence="1" key="1">
    <citation type="submission" date="2023-06" db="EMBL/GenBank/DDBJ databases">
        <title>Egi l300058.</title>
        <authorList>
            <person name="Gao L."/>
            <person name="Fang B.-Z."/>
            <person name="Li W.-J."/>
        </authorList>
    </citation>
    <scope>NUCLEOTIDE SEQUENCE</scope>
    <source>
        <strain evidence="1">EGI L300058</strain>
    </source>
</reference>
<evidence type="ECO:0000313" key="1">
    <source>
        <dbReference type="EMBL" id="MDN4480161.1"/>
    </source>
</evidence>
<accession>A0ABT8GFE9</accession>
<gene>
    <name evidence="1" type="ORF">QQX02_04395</name>
</gene>
<dbReference type="EMBL" id="JAUHQA010000001">
    <property type="protein sequence ID" value="MDN4480161.1"/>
    <property type="molecule type" value="Genomic_DNA"/>
</dbReference>
<protein>
    <recommendedName>
        <fullName evidence="3">DUF559 domain-containing protein</fullName>
    </recommendedName>
</protein>
<keyword evidence="2" id="KW-1185">Reference proteome</keyword>